<name>A0AAP0JAV5_9MAGN</name>
<dbReference type="AlphaFoldDB" id="A0AAP0JAV5"/>
<accession>A0AAP0JAV5</accession>
<dbReference type="EMBL" id="JBBNAE010000004">
    <property type="protein sequence ID" value="KAK9130618.1"/>
    <property type="molecule type" value="Genomic_DNA"/>
</dbReference>
<organism evidence="1 2">
    <name type="scientific">Stephania japonica</name>
    <dbReference type="NCBI Taxonomy" id="461633"/>
    <lineage>
        <taxon>Eukaryota</taxon>
        <taxon>Viridiplantae</taxon>
        <taxon>Streptophyta</taxon>
        <taxon>Embryophyta</taxon>
        <taxon>Tracheophyta</taxon>
        <taxon>Spermatophyta</taxon>
        <taxon>Magnoliopsida</taxon>
        <taxon>Ranunculales</taxon>
        <taxon>Menispermaceae</taxon>
        <taxon>Menispermoideae</taxon>
        <taxon>Cissampelideae</taxon>
        <taxon>Stephania</taxon>
    </lineage>
</organism>
<dbReference type="Proteomes" id="UP001417504">
    <property type="component" value="Unassembled WGS sequence"/>
</dbReference>
<sequence length="193" mass="21854">MQHTIPNLQNSETQITALLEHLIDEEELSPQPLYESQEIVNTATLESDEFDEFSIVDQYLGEPKETLDVSLHEPDITIAQSTYDEVEKYVEVISERSEELQKESKEDQPLVLVKPPTLPCIFIRPYKGVDVKERSRVFNTVSTFVLAEHDLIDSFVLDVPNELLNLKKGMSAELPKVIDAPFVVDISKGEGIP</sequence>
<protein>
    <submittedName>
        <fullName evidence="1">Uncharacterized protein</fullName>
    </submittedName>
</protein>
<keyword evidence="2" id="KW-1185">Reference proteome</keyword>
<evidence type="ECO:0000313" key="2">
    <source>
        <dbReference type="Proteomes" id="UP001417504"/>
    </source>
</evidence>
<comment type="caution">
    <text evidence="1">The sequence shown here is derived from an EMBL/GenBank/DDBJ whole genome shotgun (WGS) entry which is preliminary data.</text>
</comment>
<gene>
    <name evidence="1" type="ORF">Sjap_011105</name>
</gene>
<reference evidence="1 2" key="1">
    <citation type="submission" date="2024-01" db="EMBL/GenBank/DDBJ databases">
        <title>Genome assemblies of Stephania.</title>
        <authorList>
            <person name="Yang L."/>
        </authorList>
    </citation>
    <scope>NUCLEOTIDE SEQUENCE [LARGE SCALE GENOMIC DNA]</scope>
    <source>
        <strain evidence="1">QJT</strain>
        <tissue evidence="1">Leaf</tissue>
    </source>
</reference>
<proteinExistence type="predicted"/>
<evidence type="ECO:0000313" key="1">
    <source>
        <dbReference type="EMBL" id="KAK9130618.1"/>
    </source>
</evidence>